<dbReference type="Pfam" id="PF08479">
    <property type="entry name" value="POTRA_2"/>
    <property type="match status" value="1"/>
</dbReference>
<protein>
    <submittedName>
        <fullName evidence="8">ShlB/FhaC/HecB family hemolysin secretion/activation protein</fullName>
    </submittedName>
</protein>
<dbReference type="InterPro" id="IPR005565">
    <property type="entry name" value="Hemolysn_activator_HlyB_C"/>
</dbReference>
<evidence type="ECO:0000256" key="2">
    <source>
        <dbReference type="ARBA" id="ARBA00022692"/>
    </source>
</evidence>
<keyword evidence="1" id="KW-0472">Membrane</keyword>
<dbReference type="InterPro" id="IPR027282">
    <property type="entry name" value="TPS"/>
</dbReference>
<feature type="chain" id="PRO_5015002907" evidence="5">
    <location>
        <begin position="35"/>
        <end position="575"/>
    </location>
</feature>
<dbReference type="GO" id="GO:0046819">
    <property type="term" value="P:protein secretion by the type V secretion system"/>
    <property type="evidence" value="ECO:0007669"/>
    <property type="project" value="TreeGrafter"/>
</dbReference>
<dbReference type="Pfam" id="PF03865">
    <property type="entry name" value="ShlB"/>
    <property type="match status" value="1"/>
</dbReference>
<feature type="domain" description="Polypeptide-transport-associated ShlB-type" evidence="7">
    <location>
        <begin position="102"/>
        <end position="160"/>
    </location>
</feature>
<evidence type="ECO:0000256" key="1">
    <source>
        <dbReference type="ARBA" id="ARBA00022452"/>
    </source>
</evidence>
<evidence type="ECO:0000256" key="3">
    <source>
        <dbReference type="ARBA" id="ARBA00023237"/>
    </source>
</evidence>
<dbReference type="RefSeq" id="WP_102774867.1">
    <property type="nucleotide sequence ID" value="NZ_POQS01000006.1"/>
</dbReference>
<evidence type="ECO:0000313" key="9">
    <source>
        <dbReference type="Proteomes" id="UP000235994"/>
    </source>
</evidence>
<dbReference type="Proteomes" id="UP000235994">
    <property type="component" value="Unassembled WGS sequence"/>
</dbReference>
<dbReference type="Gene3D" id="3.10.20.310">
    <property type="entry name" value="membrane protein fhac"/>
    <property type="match status" value="1"/>
</dbReference>
<feature type="domain" description="Haemolysin activator HlyB C-terminal" evidence="6">
    <location>
        <begin position="221"/>
        <end position="535"/>
    </location>
</feature>
<sequence>MRTNNPKRTRVRHEGWRKALSAALTALCVSSAAAQQALAGAGIDATDIQRRQQQELDVQRARAQQRPDVLSAPGEGRAQPLVLPRETPCFLLRQVAWDGPEPPSQLRRLAAAVIGACVGGQGLKALQEHLHARLVEQGLVTARVLLPEQSLAGGTLTLRYLRGRIAAVRSEGAVGWWRTAMPTGPGGSFNQRDLDQALENIRRLQGQADAVIDVAPGAEPGDSDVLIKPGSGKRWHAYLGGDNAGMESTGKNQINAGLTLDSPLFLYDRLSVSWNGNAGLRRDDALTRAASIDYSVPFGYWAFSIAASRSRYRQTVAGFDAPIVYGGSTQRLDFGVSVVAYRSSRYKGTAALKLLRKRVGSRVNDVDIAVQRRDVTGYEFSYGHRQYLGRAVLDVGAGVRGTLPRFSRQPGQVYGDPAWTGRSAVLSASAGLYLPFDAAGRQWVYQLNWQIQHARTALVPADYFTIGNRYAVRGFDGESTLAAEDGWSLRNDLSLQPGGAWPQLYAGLDAGRVGGPSAASLSGRTLVGAVAGLRGRFAMPYLKASYDLSAGWPLKKPANLKTRRTVLAASLMLEF</sequence>
<keyword evidence="9" id="KW-1185">Reference proteome</keyword>
<feature type="signal peptide" evidence="5">
    <location>
        <begin position="1"/>
        <end position="34"/>
    </location>
</feature>
<keyword evidence="3" id="KW-0998">Cell outer membrane</keyword>
<proteinExistence type="predicted"/>
<keyword evidence="1" id="KW-1134">Transmembrane beta strand</keyword>
<name>A0A2N8KEB0_9BURK</name>
<reference evidence="8 9" key="1">
    <citation type="submission" date="2018-01" db="EMBL/GenBank/DDBJ databases">
        <title>The draft genome of an aniline degradation strain ANB-1.</title>
        <authorList>
            <person name="Zhang L."/>
            <person name="Jiang J."/>
        </authorList>
    </citation>
    <scope>NUCLEOTIDE SEQUENCE [LARGE SCALE GENOMIC DNA]</scope>
    <source>
        <strain evidence="8 9">ANB-1</strain>
    </source>
</reference>
<dbReference type="InterPro" id="IPR013686">
    <property type="entry name" value="Polypept-transport_assoc_ShlB"/>
</dbReference>
<keyword evidence="2" id="KW-0812">Transmembrane</keyword>
<evidence type="ECO:0000256" key="5">
    <source>
        <dbReference type="SAM" id="SignalP"/>
    </source>
</evidence>
<dbReference type="EMBL" id="POQS01000006">
    <property type="protein sequence ID" value="PND31792.1"/>
    <property type="molecule type" value="Genomic_DNA"/>
</dbReference>
<dbReference type="PANTHER" id="PTHR34597">
    <property type="entry name" value="SLR1661 PROTEIN"/>
    <property type="match status" value="1"/>
</dbReference>
<dbReference type="Gene3D" id="2.40.160.50">
    <property type="entry name" value="membrane protein fhac: a member of the omp85/tpsb transporter family"/>
    <property type="match status" value="1"/>
</dbReference>
<dbReference type="PANTHER" id="PTHR34597:SF3">
    <property type="entry name" value="OUTER MEMBRANE TRANSPORTER CDIB"/>
    <property type="match status" value="1"/>
</dbReference>
<evidence type="ECO:0000259" key="7">
    <source>
        <dbReference type="Pfam" id="PF08479"/>
    </source>
</evidence>
<dbReference type="AlphaFoldDB" id="A0A2N8KEB0"/>
<dbReference type="GO" id="GO:0098046">
    <property type="term" value="C:type V protein secretion system complex"/>
    <property type="evidence" value="ECO:0007669"/>
    <property type="project" value="TreeGrafter"/>
</dbReference>
<organism evidence="8 9">
    <name type="scientific">Achromobacter pulmonis</name>
    <dbReference type="NCBI Taxonomy" id="1389932"/>
    <lineage>
        <taxon>Bacteria</taxon>
        <taxon>Pseudomonadati</taxon>
        <taxon>Pseudomonadota</taxon>
        <taxon>Betaproteobacteria</taxon>
        <taxon>Burkholderiales</taxon>
        <taxon>Alcaligenaceae</taxon>
        <taxon>Achromobacter</taxon>
    </lineage>
</organism>
<feature type="region of interest" description="Disordered" evidence="4">
    <location>
        <begin position="54"/>
        <end position="76"/>
    </location>
</feature>
<gene>
    <name evidence="8" type="ORF">C1I89_23590</name>
</gene>
<evidence type="ECO:0000256" key="4">
    <source>
        <dbReference type="SAM" id="MobiDB-lite"/>
    </source>
</evidence>
<comment type="caution">
    <text evidence="8">The sequence shown here is derived from an EMBL/GenBank/DDBJ whole genome shotgun (WGS) entry which is preliminary data.</text>
</comment>
<dbReference type="InterPro" id="IPR051544">
    <property type="entry name" value="TPS_OM_transporter"/>
</dbReference>
<evidence type="ECO:0000259" key="6">
    <source>
        <dbReference type="Pfam" id="PF03865"/>
    </source>
</evidence>
<dbReference type="PIRSF" id="PIRSF029745">
    <property type="entry name" value="FhaC"/>
    <property type="match status" value="1"/>
</dbReference>
<keyword evidence="5" id="KW-0732">Signal</keyword>
<dbReference type="GO" id="GO:0008320">
    <property type="term" value="F:protein transmembrane transporter activity"/>
    <property type="evidence" value="ECO:0007669"/>
    <property type="project" value="TreeGrafter"/>
</dbReference>
<evidence type="ECO:0000313" key="8">
    <source>
        <dbReference type="EMBL" id="PND31792.1"/>
    </source>
</evidence>
<accession>A0A2N8KEB0</accession>